<evidence type="ECO:0000313" key="1">
    <source>
        <dbReference type="EMBL" id="SVD89632.1"/>
    </source>
</evidence>
<name>A0A382Z293_9ZZZZ</name>
<sequence>MEIRSAKKAELVEIVDLQCLVFRPDEPAASTRYWAYFHEEPTYQFEQSRILIEQGRIVAHLRIWDRLIRVRGATLRVGGIGS</sequence>
<proteinExistence type="predicted"/>
<accession>A0A382Z293</accession>
<gene>
    <name evidence="1" type="ORF">METZ01_LOCUS442486</name>
</gene>
<dbReference type="InterPro" id="IPR016181">
    <property type="entry name" value="Acyl_CoA_acyltransferase"/>
</dbReference>
<organism evidence="1">
    <name type="scientific">marine metagenome</name>
    <dbReference type="NCBI Taxonomy" id="408172"/>
    <lineage>
        <taxon>unclassified sequences</taxon>
        <taxon>metagenomes</taxon>
        <taxon>ecological metagenomes</taxon>
    </lineage>
</organism>
<feature type="non-terminal residue" evidence="1">
    <location>
        <position position="82"/>
    </location>
</feature>
<dbReference type="Pfam" id="PF13527">
    <property type="entry name" value="Acetyltransf_9"/>
    <property type="match status" value="1"/>
</dbReference>
<dbReference type="Gene3D" id="3.40.630.30">
    <property type="match status" value="1"/>
</dbReference>
<dbReference type="EMBL" id="UINC01180439">
    <property type="protein sequence ID" value="SVD89632.1"/>
    <property type="molecule type" value="Genomic_DNA"/>
</dbReference>
<dbReference type="SUPFAM" id="SSF55729">
    <property type="entry name" value="Acyl-CoA N-acyltransferases (Nat)"/>
    <property type="match status" value="1"/>
</dbReference>
<reference evidence="1" key="1">
    <citation type="submission" date="2018-05" db="EMBL/GenBank/DDBJ databases">
        <authorList>
            <person name="Lanie J.A."/>
            <person name="Ng W.-L."/>
            <person name="Kazmierczak K.M."/>
            <person name="Andrzejewski T.M."/>
            <person name="Davidsen T.M."/>
            <person name="Wayne K.J."/>
            <person name="Tettelin H."/>
            <person name="Glass J.I."/>
            <person name="Rusch D."/>
            <person name="Podicherti R."/>
            <person name="Tsui H.-C.T."/>
            <person name="Winkler M.E."/>
        </authorList>
    </citation>
    <scope>NUCLEOTIDE SEQUENCE</scope>
</reference>
<dbReference type="AlphaFoldDB" id="A0A382Z293"/>
<protein>
    <recommendedName>
        <fullName evidence="2">N-acetyltransferase domain-containing protein</fullName>
    </recommendedName>
</protein>
<evidence type="ECO:0008006" key="2">
    <source>
        <dbReference type="Google" id="ProtNLM"/>
    </source>
</evidence>